<protein>
    <submittedName>
        <fullName evidence="7">Uncharacterized protein</fullName>
    </submittedName>
</protein>
<feature type="transmembrane region" description="Helical" evidence="6">
    <location>
        <begin position="202"/>
        <end position="219"/>
    </location>
</feature>
<feature type="transmembrane region" description="Helical" evidence="6">
    <location>
        <begin position="134"/>
        <end position="156"/>
    </location>
</feature>
<dbReference type="InterPro" id="IPR005016">
    <property type="entry name" value="TDE1/TMS"/>
</dbReference>
<dbReference type="EMBL" id="KB932209">
    <property type="protein sequence ID" value="KCV68312.1"/>
    <property type="molecule type" value="Genomic_DNA"/>
</dbReference>
<dbReference type="AlphaFoldDB" id="A0A058Z457"/>
<dbReference type="eggNOG" id="KOG2592">
    <property type="taxonomic scope" value="Eukaryota"/>
</dbReference>
<evidence type="ECO:0000256" key="5">
    <source>
        <dbReference type="ARBA" id="ARBA00023136"/>
    </source>
</evidence>
<dbReference type="Pfam" id="PF03348">
    <property type="entry name" value="Serinc"/>
    <property type="match status" value="3"/>
</dbReference>
<feature type="transmembrane region" description="Helical" evidence="6">
    <location>
        <begin position="333"/>
        <end position="355"/>
    </location>
</feature>
<feature type="transmembrane region" description="Helical" evidence="6">
    <location>
        <begin position="291"/>
        <end position="313"/>
    </location>
</feature>
<organism evidence="7">
    <name type="scientific">Fonticula alba</name>
    <name type="common">Slime mold</name>
    <dbReference type="NCBI Taxonomy" id="691883"/>
    <lineage>
        <taxon>Eukaryota</taxon>
        <taxon>Rotosphaerida</taxon>
        <taxon>Fonticulaceae</taxon>
        <taxon>Fonticula</taxon>
    </lineage>
</organism>
<dbReference type="PANTHER" id="PTHR10383:SF9">
    <property type="entry name" value="SERINE INCORPORATOR, ISOFORM F"/>
    <property type="match status" value="1"/>
</dbReference>
<dbReference type="PANTHER" id="PTHR10383">
    <property type="entry name" value="SERINE INCORPORATOR"/>
    <property type="match status" value="1"/>
</dbReference>
<evidence type="ECO:0000256" key="2">
    <source>
        <dbReference type="ARBA" id="ARBA00006665"/>
    </source>
</evidence>
<evidence type="ECO:0000313" key="8">
    <source>
        <dbReference type="Proteomes" id="UP000030693"/>
    </source>
</evidence>
<evidence type="ECO:0000313" key="7">
    <source>
        <dbReference type="EMBL" id="KCV68312.1"/>
    </source>
</evidence>
<keyword evidence="5 6" id="KW-0472">Membrane</keyword>
<feature type="transmembrane region" description="Helical" evidence="6">
    <location>
        <begin position="416"/>
        <end position="435"/>
    </location>
</feature>
<evidence type="ECO:0000256" key="4">
    <source>
        <dbReference type="ARBA" id="ARBA00022989"/>
    </source>
</evidence>
<feature type="transmembrane region" description="Helical" evidence="6">
    <location>
        <begin position="168"/>
        <end position="190"/>
    </location>
</feature>
<comment type="similarity">
    <text evidence="2">Belongs to the TDE1 family.</text>
</comment>
<keyword evidence="4 6" id="KW-1133">Transmembrane helix</keyword>
<keyword evidence="3 6" id="KW-0812">Transmembrane</keyword>
<evidence type="ECO:0000256" key="6">
    <source>
        <dbReference type="SAM" id="Phobius"/>
    </source>
</evidence>
<dbReference type="OMA" id="ECCESEK"/>
<accession>A0A058Z457</accession>
<sequence length="442" mass="47679">MLHSNWGDVIFPSKWQTYCQGECFSVLAVYRVSFGFLLYHLGMCIFTIGVTTSRFPRAMFHNGFWPIKAILLAGLITAAFFIPENFYRYYAYICIGLGIIFLLVQTIIVIDTAHTLAEKLVGYYEETQDICWQLALYSLVIIALGTLIGGSTMLYIYFGSGPGCGLNIFFITFNLVVCIVLMLCSVLTVVQEANPRMGILQPSIIAMYLTYVVASAMASQPDDSTCMAGSGSMGVWGEVLMYFGFISTFVFLGVAAFSYGSRDEPFSASVGSASGSDDEDEEIEGTKYHYYLFHLVFVLAAGYMAVLLTNWSILVPSTGNGSSAVGSLAVGSLFGSSEGVSAAASAAGLALGRRLTALAALVRRSDLAMMLLPKPVALTVSALGSLSGSEAGILAADSSTYFDVDQGIGSMWAKMATSWLISLLFGWTLFAPVMFPDRFSDL</sequence>
<feature type="transmembrane region" description="Helical" evidence="6">
    <location>
        <begin position="64"/>
        <end position="83"/>
    </location>
</feature>
<gene>
    <name evidence="7" type="ORF">H696_05230</name>
</gene>
<evidence type="ECO:0000256" key="3">
    <source>
        <dbReference type="ARBA" id="ARBA00022692"/>
    </source>
</evidence>
<dbReference type="GeneID" id="20529955"/>
<evidence type="ECO:0000256" key="1">
    <source>
        <dbReference type="ARBA" id="ARBA00004141"/>
    </source>
</evidence>
<feature type="transmembrane region" description="Helical" evidence="6">
    <location>
        <begin position="34"/>
        <end position="52"/>
    </location>
</feature>
<dbReference type="GO" id="GO:0016020">
    <property type="term" value="C:membrane"/>
    <property type="evidence" value="ECO:0007669"/>
    <property type="project" value="UniProtKB-SubCell"/>
</dbReference>
<proteinExistence type="inferred from homology"/>
<dbReference type="OrthoDB" id="5963193at2759"/>
<reference evidence="7" key="1">
    <citation type="submission" date="2013-04" db="EMBL/GenBank/DDBJ databases">
        <title>The Genome Sequence of Fonticula alba ATCC 38817.</title>
        <authorList>
            <consortium name="The Broad Institute Genomics Platform"/>
            <person name="Russ C."/>
            <person name="Cuomo C."/>
            <person name="Burger G."/>
            <person name="Gray M.W."/>
            <person name="Holland P.W.H."/>
            <person name="King N."/>
            <person name="Lang F.B.F."/>
            <person name="Roger A.J."/>
            <person name="Ruiz-Trillo I."/>
            <person name="Brown M."/>
            <person name="Walker B."/>
            <person name="Young S."/>
            <person name="Zeng Q."/>
            <person name="Gargeya S."/>
            <person name="Fitzgerald M."/>
            <person name="Haas B."/>
            <person name="Abouelleil A."/>
            <person name="Allen A.W."/>
            <person name="Alvarado L."/>
            <person name="Arachchi H.M."/>
            <person name="Berlin A.M."/>
            <person name="Chapman S.B."/>
            <person name="Gainer-Dewar J."/>
            <person name="Goldberg J."/>
            <person name="Griggs A."/>
            <person name="Gujja S."/>
            <person name="Hansen M."/>
            <person name="Howarth C."/>
            <person name="Imamovic A."/>
            <person name="Ireland A."/>
            <person name="Larimer J."/>
            <person name="McCowan C."/>
            <person name="Murphy C."/>
            <person name="Pearson M."/>
            <person name="Poon T.W."/>
            <person name="Priest M."/>
            <person name="Roberts A."/>
            <person name="Saif S."/>
            <person name="Shea T."/>
            <person name="Sisk P."/>
            <person name="Sykes S."/>
            <person name="Wortman J."/>
            <person name="Nusbaum C."/>
            <person name="Birren B."/>
        </authorList>
    </citation>
    <scope>NUCLEOTIDE SEQUENCE [LARGE SCALE GENOMIC DNA]</scope>
    <source>
        <strain evidence="7">ATCC 38817</strain>
    </source>
</reference>
<keyword evidence="8" id="KW-1185">Reference proteome</keyword>
<comment type="subcellular location">
    <subcellularLocation>
        <location evidence="1">Membrane</location>
        <topology evidence="1">Multi-pass membrane protein</topology>
    </subcellularLocation>
</comment>
<dbReference type="STRING" id="691883.A0A058Z457"/>
<feature type="transmembrane region" description="Helical" evidence="6">
    <location>
        <begin position="89"/>
        <end position="113"/>
    </location>
</feature>
<name>A0A058Z457_FONAL</name>
<feature type="transmembrane region" description="Helical" evidence="6">
    <location>
        <begin position="239"/>
        <end position="259"/>
    </location>
</feature>
<dbReference type="RefSeq" id="XP_009497366.1">
    <property type="nucleotide sequence ID" value="XM_009499091.1"/>
</dbReference>
<dbReference type="Proteomes" id="UP000030693">
    <property type="component" value="Unassembled WGS sequence"/>
</dbReference>